<dbReference type="InterPro" id="IPR006094">
    <property type="entry name" value="Oxid_FAD_bind_N"/>
</dbReference>
<keyword evidence="1" id="KW-0560">Oxidoreductase</keyword>
<accession>A0A100W5F7</accession>
<dbReference type="InterPro" id="IPR016167">
    <property type="entry name" value="FAD-bd_PCMH_sub1"/>
</dbReference>
<dbReference type="PROSITE" id="PS51387">
    <property type="entry name" value="FAD_PCMH"/>
    <property type="match status" value="1"/>
</dbReference>
<comment type="caution">
    <text evidence="3">The sequence shown here is derived from an EMBL/GenBank/DDBJ whole genome shotgun (WGS) entry which is preliminary data.</text>
</comment>
<dbReference type="STRING" id="146020.RMCB_6057"/>
<evidence type="ECO:0000313" key="4">
    <source>
        <dbReference type="Proteomes" id="UP000069620"/>
    </source>
</evidence>
<dbReference type="InterPro" id="IPR016171">
    <property type="entry name" value="Vanillyl_alc_oxidase_C-sub2"/>
</dbReference>
<dbReference type="Pfam" id="PF01565">
    <property type="entry name" value="FAD_binding_4"/>
    <property type="match status" value="1"/>
</dbReference>
<dbReference type="PIRSF" id="PIRSF000136">
    <property type="entry name" value="LGO_GLO"/>
    <property type="match status" value="1"/>
</dbReference>
<keyword evidence="4" id="KW-1185">Reference proteome</keyword>
<reference evidence="4" key="1">
    <citation type="journal article" date="2016" name="Genome Announc.">
        <title>Draft Genome Sequences of Five Rapidly Growing Mycobacterium Species, M. thermoresistibile, M. fortuitum subsp. acetamidolyticum, M. canariasense, M. brisbanense, and M. novocastrense.</title>
        <authorList>
            <person name="Katahira K."/>
            <person name="Ogura Y."/>
            <person name="Gotoh Y."/>
            <person name="Hayashi T."/>
        </authorList>
    </citation>
    <scope>NUCLEOTIDE SEQUENCE [LARGE SCALE GENOMIC DNA]</scope>
    <source>
        <strain evidence="4">JCM15654</strain>
    </source>
</reference>
<dbReference type="Gene3D" id="1.10.45.10">
    <property type="entry name" value="Vanillyl-alcohol Oxidase, Chain A, domain 4"/>
    <property type="match status" value="1"/>
</dbReference>
<dbReference type="RefSeq" id="WP_062831719.1">
    <property type="nucleotide sequence ID" value="NZ_BCSX01000053.1"/>
</dbReference>
<proteinExistence type="predicted"/>
<organism evidence="3 4">
    <name type="scientific">Mycolicibacterium brisbanense</name>
    <dbReference type="NCBI Taxonomy" id="146020"/>
    <lineage>
        <taxon>Bacteria</taxon>
        <taxon>Bacillati</taxon>
        <taxon>Actinomycetota</taxon>
        <taxon>Actinomycetes</taxon>
        <taxon>Mycobacteriales</taxon>
        <taxon>Mycobacteriaceae</taxon>
        <taxon>Mycolicibacterium</taxon>
    </lineage>
</organism>
<dbReference type="Proteomes" id="UP000069620">
    <property type="component" value="Unassembled WGS sequence"/>
</dbReference>
<evidence type="ECO:0000313" key="3">
    <source>
        <dbReference type="EMBL" id="GAS91961.1"/>
    </source>
</evidence>
<dbReference type="InterPro" id="IPR016166">
    <property type="entry name" value="FAD-bd_PCMH"/>
</dbReference>
<dbReference type="InterPro" id="IPR010031">
    <property type="entry name" value="FAD_lactone_oxidase-like"/>
</dbReference>
<dbReference type="InterPro" id="IPR016169">
    <property type="entry name" value="FAD-bd_PCMH_sub2"/>
</dbReference>
<dbReference type="InterPro" id="IPR036318">
    <property type="entry name" value="FAD-bd_PCMH-like_sf"/>
</dbReference>
<protein>
    <submittedName>
        <fullName evidence="3">Putative oxidoreductase, FAD-binding</fullName>
    </submittedName>
</protein>
<evidence type="ECO:0000259" key="2">
    <source>
        <dbReference type="PROSITE" id="PS51387"/>
    </source>
</evidence>
<evidence type="ECO:0000256" key="1">
    <source>
        <dbReference type="ARBA" id="ARBA00023002"/>
    </source>
</evidence>
<dbReference type="GO" id="GO:0016020">
    <property type="term" value="C:membrane"/>
    <property type="evidence" value="ECO:0007669"/>
    <property type="project" value="InterPro"/>
</dbReference>
<dbReference type="Gene3D" id="3.30.70.2520">
    <property type="match status" value="1"/>
</dbReference>
<dbReference type="GO" id="GO:0003885">
    <property type="term" value="F:D-arabinono-1,4-lactone oxidase activity"/>
    <property type="evidence" value="ECO:0007669"/>
    <property type="project" value="InterPro"/>
</dbReference>
<dbReference type="Gene3D" id="3.30.43.10">
    <property type="entry name" value="Uridine Diphospho-n-acetylenolpyruvylglucosamine Reductase, domain 2"/>
    <property type="match status" value="1"/>
</dbReference>
<dbReference type="PANTHER" id="PTHR43762">
    <property type="entry name" value="L-GULONOLACTONE OXIDASE"/>
    <property type="match status" value="1"/>
</dbReference>
<dbReference type="InterPro" id="IPR007173">
    <property type="entry name" value="ALO_C"/>
</dbReference>
<dbReference type="Gene3D" id="3.30.465.10">
    <property type="match status" value="1"/>
</dbReference>
<dbReference type="GO" id="GO:0071949">
    <property type="term" value="F:FAD binding"/>
    <property type="evidence" value="ECO:0007669"/>
    <property type="project" value="InterPro"/>
</dbReference>
<dbReference type="EMBL" id="BCSX01000053">
    <property type="protein sequence ID" value="GAS91961.1"/>
    <property type="molecule type" value="Genomic_DNA"/>
</dbReference>
<dbReference type="PANTHER" id="PTHR43762:SF1">
    <property type="entry name" value="D-ARABINONO-1,4-LACTONE OXIDASE"/>
    <property type="match status" value="1"/>
</dbReference>
<dbReference type="OrthoDB" id="9800184at2"/>
<dbReference type="SUPFAM" id="SSF56176">
    <property type="entry name" value="FAD-binding/transporter-associated domain-like"/>
    <property type="match status" value="1"/>
</dbReference>
<dbReference type="Pfam" id="PF04030">
    <property type="entry name" value="ALO"/>
    <property type="match status" value="1"/>
</dbReference>
<dbReference type="AlphaFoldDB" id="A0A100W5F7"/>
<name>A0A100W5F7_9MYCO</name>
<gene>
    <name evidence="3" type="ORF">RMCB_6057</name>
</gene>
<sequence>MPTHNYAVPPISYTTYQPWTNWGGNQTCTPAFTVAPRDEQEVLDAVRFAIKQNLPVRAVGAGHSFTPIVTTGGMLIQTDALTGVTDVDVVRNRVRLRGGTRIKDIGDPLWDRGLSLTNQGDIVEQSISGALATATHGSGIRQTSFSGRLRWARIVNGHGEIVEVGEDDLNTLLAAQVALGTLGIMTEVELEASPRYHLAEEVSYPHWDEIKANLAENVANLRHYSFLWCQTEESPALYELPCPPGLPMTNRAYQKIYREVEITEPDGISTTPGARVDRSYRIYDMGGMTLPFHELEYYVPAEHSLDAIEALQQLILTKYPNELYPIEVRWVGPEDGYLSPFYKRETNVLSVSGHPGTDYWPYLRDVDALLEDFDARQHWGKLHFLTRDRIEKQYPEYDKFVAVRREFDPNGVFLNDSLRQLVG</sequence>
<reference evidence="4" key="2">
    <citation type="submission" date="2016-02" db="EMBL/GenBank/DDBJ databases">
        <title>Draft genome sequence of five rapidly growing Mycobacterium species.</title>
        <authorList>
            <person name="Katahira K."/>
            <person name="Gotou Y."/>
            <person name="Iida K."/>
            <person name="Ogura Y."/>
            <person name="Hayashi T."/>
        </authorList>
    </citation>
    <scope>NUCLEOTIDE SEQUENCE [LARGE SCALE GENOMIC DNA]</scope>
    <source>
        <strain evidence="4">JCM15654</strain>
    </source>
</reference>
<feature type="domain" description="FAD-binding PCMH-type" evidence="2">
    <location>
        <begin position="26"/>
        <end position="195"/>
    </location>
</feature>